<dbReference type="Gene3D" id="2.40.10.170">
    <property type="match status" value="1"/>
</dbReference>
<dbReference type="EMBL" id="NOJY02000014">
    <property type="protein sequence ID" value="RDY27287.1"/>
    <property type="molecule type" value="Genomic_DNA"/>
</dbReference>
<feature type="domain" description="CarD-like/TRCF RNAP-interacting" evidence="1">
    <location>
        <begin position="1"/>
        <end position="112"/>
    </location>
</feature>
<protein>
    <submittedName>
        <fullName evidence="2">CarD family transcriptional regulator</fullName>
    </submittedName>
</protein>
<evidence type="ECO:0000313" key="3">
    <source>
        <dbReference type="Proteomes" id="UP000215694"/>
    </source>
</evidence>
<evidence type="ECO:0000259" key="1">
    <source>
        <dbReference type="SMART" id="SM01058"/>
    </source>
</evidence>
<dbReference type="Proteomes" id="UP000215694">
    <property type="component" value="Unassembled WGS sequence"/>
</dbReference>
<reference evidence="2 3" key="1">
    <citation type="journal article" date="2017" name="Genome Announc.">
        <title>Draft Genome Sequence of Romboutsia weinsteinii sp. nov. Strain CCRI-19649(T) Isolated from Surface Water.</title>
        <authorList>
            <person name="Maheux A.F."/>
            <person name="Boudreau D.K."/>
            <person name="Berube E."/>
            <person name="Boissinot M."/>
            <person name="Cantin P."/>
            <person name="Raymond F."/>
            <person name="Corbeil J."/>
            <person name="Omar R.F."/>
            <person name="Bergeron M.G."/>
        </authorList>
    </citation>
    <scope>NUCLEOTIDE SEQUENCE [LARGE SCALE GENOMIC DNA]</scope>
    <source>
        <strain evidence="2 3">CCRI-19649</strain>
    </source>
</reference>
<dbReference type="PANTHER" id="PTHR38447">
    <property type="entry name" value="TRANSCRIPTION FACTOR YDEB-RELATED"/>
    <property type="match status" value="1"/>
</dbReference>
<dbReference type="PANTHER" id="PTHR38447:SF1">
    <property type="entry name" value="RNA POLYMERASE-BINDING TRANSCRIPTION FACTOR CARD"/>
    <property type="match status" value="1"/>
</dbReference>
<dbReference type="RefSeq" id="WP_094368330.1">
    <property type="nucleotide sequence ID" value="NZ_NOJY02000014.1"/>
</dbReference>
<dbReference type="InterPro" id="IPR052531">
    <property type="entry name" value="CarD-like_regulator"/>
</dbReference>
<dbReference type="OrthoDB" id="9786074at2"/>
<organism evidence="2 3">
    <name type="scientific">Romboutsia weinsteinii</name>
    <dbReference type="NCBI Taxonomy" id="2020949"/>
    <lineage>
        <taxon>Bacteria</taxon>
        <taxon>Bacillati</taxon>
        <taxon>Bacillota</taxon>
        <taxon>Clostridia</taxon>
        <taxon>Peptostreptococcales</taxon>
        <taxon>Peptostreptococcaceae</taxon>
        <taxon>Romboutsia</taxon>
    </lineage>
</organism>
<dbReference type="GO" id="GO:0009303">
    <property type="term" value="P:rRNA transcription"/>
    <property type="evidence" value="ECO:0007669"/>
    <property type="project" value="TreeGrafter"/>
</dbReference>
<proteinExistence type="predicted"/>
<accession>A0A371J3P1</accession>
<sequence length="165" mass="19090">MFNVDDYIMYGMTGVCKVLDITKEKLINDVQREYYVLSPIYSDSTIIKTPVDNNKILMRNIISKEDVASLINDIPNMETSWIDNEKIRSQQFKTMLKSGQCEELIKIIRSIYFNKEYTKTIGKKSPQADNDIMKEAERLLNEEFATILNISPNDVTSYISSQIPQ</sequence>
<dbReference type="SMART" id="SM01058">
    <property type="entry name" value="CarD_TRCF"/>
    <property type="match status" value="1"/>
</dbReference>
<comment type="caution">
    <text evidence="2">The sequence shown here is derived from an EMBL/GenBank/DDBJ whole genome shotgun (WGS) entry which is preliminary data.</text>
</comment>
<dbReference type="Pfam" id="PF02559">
    <property type="entry name" value="CarD_TRCF_RID"/>
    <property type="match status" value="1"/>
</dbReference>
<name>A0A371J3P1_9FIRM</name>
<gene>
    <name evidence="2" type="ORF">CHL78_009885</name>
</gene>
<dbReference type="AlphaFoldDB" id="A0A371J3P1"/>
<dbReference type="InterPro" id="IPR036101">
    <property type="entry name" value="CarD-like/TRCF_RID_sf"/>
</dbReference>
<dbReference type="InterPro" id="IPR003711">
    <property type="entry name" value="CarD-like/TRCF_RID"/>
</dbReference>
<keyword evidence="3" id="KW-1185">Reference proteome</keyword>
<dbReference type="InterPro" id="IPR042215">
    <property type="entry name" value="CarD-like_C"/>
</dbReference>
<evidence type="ECO:0000313" key="2">
    <source>
        <dbReference type="EMBL" id="RDY27287.1"/>
    </source>
</evidence>
<dbReference type="SUPFAM" id="SSF141259">
    <property type="entry name" value="CarD-like"/>
    <property type="match status" value="1"/>
</dbReference>
<dbReference type="Gene3D" id="1.20.58.1290">
    <property type="entry name" value="CarD-like, C-terminal domain"/>
    <property type="match status" value="1"/>
</dbReference>